<evidence type="ECO:0000256" key="2">
    <source>
        <dbReference type="ARBA" id="ARBA00023125"/>
    </source>
</evidence>
<dbReference type="CDD" id="cd01392">
    <property type="entry name" value="HTH_LacI"/>
    <property type="match status" value="1"/>
</dbReference>
<dbReference type="RefSeq" id="WP_165611862.1">
    <property type="nucleotide sequence ID" value="NZ_FOIZ01000002.1"/>
</dbReference>
<keyword evidence="1" id="KW-0805">Transcription regulation</keyword>
<dbReference type="InterPro" id="IPR010982">
    <property type="entry name" value="Lambda_DNA-bd_dom_sf"/>
</dbReference>
<evidence type="ECO:0000313" key="6">
    <source>
        <dbReference type="Proteomes" id="UP000199167"/>
    </source>
</evidence>
<feature type="domain" description="HTH lacI-type" evidence="4">
    <location>
        <begin position="4"/>
        <end position="58"/>
    </location>
</feature>
<dbReference type="SMART" id="SM00354">
    <property type="entry name" value="HTH_LACI"/>
    <property type="match status" value="1"/>
</dbReference>
<proteinExistence type="predicted"/>
<dbReference type="SUPFAM" id="SSF53822">
    <property type="entry name" value="Periplasmic binding protein-like I"/>
    <property type="match status" value="1"/>
</dbReference>
<dbReference type="SUPFAM" id="SSF47413">
    <property type="entry name" value="lambda repressor-like DNA-binding domains"/>
    <property type="match status" value="1"/>
</dbReference>
<dbReference type="InterPro" id="IPR025997">
    <property type="entry name" value="SBP_2_dom"/>
</dbReference>
<evidence type="ECO:0000313" key="5">
    <source>
        <dbReference type="EMBL" id="SEW43608.1"/>
    </source>
</evidence>
<evidence type="ECO:0000256" key="3">
    <source>
        <dbReference type="ARBA" id="ARBA00023163"/>
    </source>
</evidence>
<dbReference type="Pfam" id="PF00356">
    <property type="entry name" value="LacI"/>
    <property type="match status" value="1"/>
</dbReference>
<protein>
    <submittedName>
        <fullName evidence="5">LacI family transcriptional regulator</fullName>
    </submittedName>
</protein>
<organism evidence="5 6">
    <name type="scientific">Cognatiyoonia koreensis</name>
    <dbReference type="NCBI Taxonomy" id="364200"/>
    <lineage>
        <taxon>Bacteria</taxon>
        <taxon>Pseudomonadati</taxon>
        <taxon>Pseudomonadota</taxon>
        <taxon>Alphaproteobacteria</taxon>
        <taxon>Rhodobacterales</taxon>
        <taxon>Paracoccaceae</taxon>
        <taxon>Cognatiyoonia</taxon>
    </lineage>
</organism>
<dbReference type="PROSITE" id="PS50932">
    <property type="entry name" value="HTH_LACI_2"/>
    <property type="match status" value="1"/>
</dbReference>
<name>A0A1I0RQG9_9RHOB</name>
<dbReference type="AlphaFoldDB" id="A0A1I0RQG9"/>
<dbReference type="Proteomes" id="UP000199167">
    <property type="component" value="Unassembled WGS sequence"/>
</dbReference>
<reference evidence="5 6" key="1">
    <citation type="submission" date="2016-10" db="EMBL/GenBank/DDBJ databases">
        <authorList>
            <person name="de Groot N.N."/>
        </authorList>
    </citation>
    <scope>NUCLEOTIDE SEQUENCE [LARGE SCALE GENOMIC DNA]</scope>
    <source>
        <strain evidence="5 6">DSM 17925</strain>
    </source>
</reference>
<dbReference type="InterPro" id="IPR028082">
    <property type="entry name" value="Peripla_BP_I"/>
</dbReference>
<dbReference type="EMBL" id="FOIZ01000002">
    <property type="protein sequence ID" value="SEW43608.1"/>
    <property type="molecule type" value="Genomic_DNA"/>
</dbReference>
<dbReference type="CDD" id="cd06307">
    <property type="entry name" value="PBP1_sugar_binding"/>
    <property type="match status" value="1"/>
</dbReference>
<gene>
    <name evidence="5" type="ORF">SAMN04488515_3100</name>
</gene>
<dbReference type="STRING" id="364200.SAMN04488515_3100"/>
<keyword evidence="2" id="KW-0238">DNA-binding</keyword>
<dbReference type="GO" id="GO:0003700">
    <property type="term" value="F:DNA-binding transcription factor activity"/>
    <property type="evidence" value="ECO:0007669"/>
    <property type="project" value="TreeGrafter"/>
</dbReference>
<accession>A0A1I0RQG9</accession>
<dbReference type="Gene3D" id="1.10.260.40">
    <property type="entry name" value="lambda repressor-like DNA-binding domains"/>
    <property type="match status" value="1"/>
</dbReference>
<dbReference type="Gene3D" id="3.40.50.2300">
    <property type="match status" value="2"/>
</dbReference>
<dbReference type="InterPro" id="IPR000843">
    <property type="entry name" value="HTH_LacI"/>
</dbReference>
<keyword evidence="3" id="KW-0804">Transcription</keyword>
<dbReference type="GO" id="GO:0000976">
    <property type="term" value="F:transcription cis-regulatory region binding"/>
    <property type="evidence" value="ECO:0007669"/>
    <property type="project" value="TreeGrafter"/>
</dbReference>
<dbReference type="PANTHER" id="PTHR30146">
    <property type="entry name" value="LACI-RELATED TRANSCRIPTIONAL REPRESSOR"/>
    <property type="match status" value="1"/>
</dbReference>
<dbReference type="Pfam" id="PF13407">
    <property type="entry name" value="Peripla_BP_4"/>
    <property type="match status" value="1"/>
</dbReference>
<sequence>MTRPTIHDVADAAQVSLATVDRVLNNRGGVAAKSVKKVKQAIAQTGYVRDRAAANMSRSKFYRITFIIPDTTNAFLDQLCDAITLQDAMLRQDRVSLTIRYVAAFSAPAYCAALQSLSADTCDAVVLMGIEDADVHAEIQSLTDTGVRVVTMVSDLPAARRADYVGPDNVAAGRTAAAFLGRFVRQGNVLLLPGAKAVRDHVDRRQGFQDIMAQDFPAISVHVADEGADDAVQTFDRLRDNFAEKALVGVYNVGAGNSGLLLALREIPEHMRPVTILHELTPMNRDALQSGLIDLVIDQNPAEEVARAISMIRNLIDGRSVASDAGLIQPQIFVKQNLP</sequence>
<evidence type="ECO:0000259" key="4">
    <source>
        <dbReference type="PROSITE" id="PS50932"/>
    </source>
</evidence>
<keyword evidence="6" id="KW-1185">Reference proteome</keyword>
<evidence type="ECO:0000256" key="1">
    <source>
        <dbReference type="ARBA" id="ARBA00023015"/>
    </source>
</evidence>
<dbReference type="PANTHER" id="PTHR30146:SF152">
    <property type="entry name" value="TRANSCRIPTIONAL REGULATORY PROTEIN"/>
    <property type="match status" value="1"/>
</dbReference>
<dbReference type="PROSITE" id="PS00356">
    <property type="entry name" value="HTH_LACI_1"/>
    <property type="match status" value="1"/>
</dbReference>